<evidence type="ECO:0000313" key="3">
    <source>
        <dbReference type="Proteomes" id="UP000826195"/>
    </source>
</evidence>
<dbReference type="SUPFAM" id="SSF82199">
    <property type="entry name" value="SET domain"/>
    <property type="match status" value="1"/>
</dbReference>
<dbReference type="AlphaFoldDB" id="A0AAV7IR98"/>
<organism evidence="2 3">
    <name type="scientific">Cotesia glomerata</name>
    <name type="common">Lepidopteran parasitic wasp</name>
    <name type="synonym">Apanteles glomeratus</name>
    <dbReference type="NCBI Taxonomy" id="32391"/>
    <lineage>
        <taxon>Eukaryota</taxon>
        <taxon>Metazoa</taxon>
        <taxon>Ecdysozoa</taxon>
        <taxon>Arthropoda</taxon>
        <taxon>Hexapoda</taxon>
        <taxon>Insecta</taxon>
        <taxon>Pterygota</taxon>
        <taxon>Neoptera</taxon>
        <taxon>Endopterygota</taxon>
        <taxon>Hymenoptera</taxon>
        <taxon>Apocrita</taxon>
        <taxon>Ichneumonoidea</taxon>
        <taxon>Braconidae</taxon>
        <taxon>Microgastrinae</taxon>
        <taxon>Cotesia</taxon>
    </lineage>
</organism>
<proteinExistence type="predicted"/>
<dbReference type="Proteomes" id="UP000826195">
    <property type="component" value="Unassembled WGS sequence"/>
</dbReference>
<sequence>MENMEELRNYEYAVFIGKLLYHHTVLSSTNLCTWTVKPARVVVQSPYNHRCDPNMSYFVCLDMSIFITLQPIKKDEQLFIFYGQEFHHMPTSERRKELQDQRSYWCDCQACINVTIYILVKKYHWEEVFCMAPSNG</sequence>
<dbReference type="GO" id="GO:0008170">
    <property type="term" value="F:N-methyltransferase activity"/>
    <property type="evidence" value="ECO:0007669"/>
    <property type="project" value="UniProtKB-ARBA"/>
</dbReference>
<dbReference type="Gene3D" id="2.170.270.10">
    <property type="entry name" value="SET domain"/>
    <property type="match status" value="1"/>
</dbReference>
<gene>
    <name evidence="2" type="ORF">KQX54_012522</name>
</gene>
<keyword evidence="3" id="KW-1185">Reference proteome</keyword>
<comment type="caution">
    <text evidence="2">The sequence shown here is derived from an EMBL/GenBank/DDBJ whole genome shotgun (WGS) entry which is preliminary data.</text>
</comment>
<feature type="domain" description="SET" evidence="1">
    <location>
        <begin position="45"/>
        <end position="83"/>
    </location>
</feature>
<dbReference type="InterPro" id="IPR001214">
    <property type="entry name" value="SET_dom"/>
</dbReference>
<dbReference type="PANTHER" id="PTHR12197">
    <property type="entry name" value="HISTONE-LYSINE N-METHYLTRANSFERASE SMYD"/>
    <property type="match status" value="1"/>
</dbReference>
<dbReference type="Pfam" id="PF00856">
    <property type="entry name" value="SET"/>
    <property type="match status" value="1"/>
</dbReference>
<dbReference type="GO" id="GO:0005634">
    <property type="term" value="C:nucleus"/>
    <property type="evidence" value="ECO:0007669"/>
    <property type="project" value="TreeGrafter"/>
</dbReference>
<name>A0AAV7IR98_COTGL</name>
<dbReference type="EMBL" id="JAHXZJ010000747">
    <property type="protein sequence ID" value="KAH0557876.1"/>
    <property type="molecule type" value="Genomic_DNA"/>
</dbReference>
<reference evidence="2 3" key="1">
    <citation type="journal article" date="2021" name="J. Hered.">
        <title>A chromosome-level genome assembly of the parasitoid wasp, Cotesia glomerata (Hymenoptera: Braconidae).</title>
        <authorList>
            <person name="Pinto B.J."/>
            <person name="Weis J.J."/>
            <person name="Gamble T."/>
            <person name="Ode P.J."/>
            <person name="Paul R."/>
            <person name="Zaspel J.M."/>
        </authorList>
    </citation>
    <scope>NUCLEOTIDE SEQUENCE [LARGE SCALE GENOMIC DNA]</scope>
    <source>
        <strain evidence="2">CgM1</strain>
    </source>
</reference>
<evidence type="ECO:0000259" key="1">
    <source>
        <dbReference type="Pfam" id="PF00856"/>
    </source>
</evidence>
<dbReference type="GO" id="GO:0008276">
    <property type="term" value="F:protein methyltransferase activity"/>
    <property type="evidence" value="ECO:0007669"/>
    <property type="project" value="UniProtKB-ARBA"/>
</dbReference>
<accession>A0AAV7IR98</accession>
<evidence type="ECO:0000313" key="2">
    <source>
        <dbReference type="EMBL" id="KAH0557876.1"/>
    </source>
</evidence>
<dbReference type="InterPro" id="IPR046341">
    <property type="entry name" value="SET_dom_sf"/>
</dbReference>
<dbReference type="PANTHER" id="PTHR12197:SF251">
    <property type="entry name" value="EG:BACR7C10.4 PROTEIN"/>
    <property type="match status" value="1"/>
</dbReference>
<protein>
    <recommendedName>
        <fullName evidence="1">SET domain-containing protein</fullName>
    </recommendedName>
</protein>
<dbReference type="InterPro" id="IPR050869">
    <property type="entry name" value="H3K4_H4K5_MeTrfase"/>
</dbReference>
<dbReference type="GO" id="GO:0008757">
    <property type="term" value="F:S-adenosylmethionine-dependent methyltransferase activity"/>
    <property type="evidence" value="ECO:0007669"/>
    <property type="project" value="UniProtKB-ARBA"/>
</dbReference>